<evidence type="ECO:0000256" key="2">
    <source>
        <dbReference type="ARBA" id="ARBA00022691"/>
    </source>
</evidence>
<feature type="binding site" evidence="6">
    <location>
        <position position="74"/>
    </location>
    <ligand>
        <name>[4Fe-4S] cluster</name>
        <dbReference type="ChEBI" id="CHEBI:49883"/>
        <note>4Fe-4S-S-AdoMet</note>
    </ligand>
</feature>
<evidence type="ECO:0000313" key="9">
    <source>
        <dbReference type="Proteomes" id="UP000009222"/>
    </source>
</evidence>
<protein>
    <submittedName>
        <fullName evidence="8">Radical SAM domain protein</fullName>
    </submittedName>
</protein>
<dbReference type="HOGENOM" id="CLU_044176_1_1_12"/>
<dbReference type="SFLD" id="SFLDG01101">
    <property type="entry name" value="Uncharacterised_Radical_SAM_Su"/>
    <property type="match status" value="1"/>
</dbReference>
<organism evidence="8 9">
    <name type="scientific">Leadbettera azotonutricia (strain ATCC BAA-888 / DSM 13862 / ZAS-9)</name>
    <name type="common">Treponema azotonutricium</name>
    <dbReference type="NCBI Taxonomy" id="545695"/>
    <lineage>
        <taxon>Bacteria</taxon>
        <taxon>Pseudomonadati</taxon>
        <taxon>Spirochaetota</taxon>
        <taxon>Spirochaetia</taxon>
        <taxon>Spirochaetales</taxon>
        <taxon>Breznakiellaceae</taxon>
        <taxon>Leadbettera</taxon>
    </lineage>
</organism>
<dbReference type="Gene3D" id="3.20.20.70">
    <property type="entry name" value="Aldolase class I"/>
    <property type="match status" value="1"/>
</dbReference>
<dbReference type="eggNOG" id="COG1180">
    <property type="taxonomic scope" value="Bacteria"/>
</dbReference>
<gene>
    <name evidence="8" type="ordered locus">TREAZ_0130</name>
</gene>
<dbReference type="PIRSF" id="PIRSF004869">
    <property type="entry name" value="PflX_prd"/>
    <property type="match status" value="1"/>
</dbReference>
<dbReference type="CDD" id="cd01335">
    <property type="entry name" value="Radical_SAM"/>
    <property type="match status" value="1"/>
</dbReference>
<evidence type="ECO:0000259" key="7">
    <source>
        <dbReference type="PROSITE" id="PS51918"/>
    </source>
</evidence>
<evidence type="ECO:0000256" key="4">
    <source>
        <dbReference type="ARBA" id="ARBA00023004"/>
    </source>
</evidence>
<dbReference type="PROSITE" id="PS51918">
    <property type="entry name" value="RADICAL_SAM"/>
    <property type="match status" value="1"/>
</dbReference>
<evidence type="ECO:0000256" key="3">
    <source>
        <dbReference type="ARBA" id="ARBA00022723"/>
    </source>
</evidence>
<accession>F5YEZ4</accession>
<dbReference type="SFLD" id="SFLDS00029">
    <property type="entry name" value="Radical_SAM"/>
    <property type="match status" value="1"/>
</dbReference>
<dbReference type="InterPro" id="IPR007197">
    <property type="entry name" value="rSAM"/>
</dbReference>
<keyword evidence="9" id="KW-1185">Reference proteome</keyword>
<dbReference type="OrthoDB" id="9778883at2"/>
<name>F5YEZ4_LEAAZ</name>
<feature type="binding site" evidence="6">
    <location>
        <position position="78"/>
    </location>
    <ligand>
        <name>[4Fe-4S] cluster</name>
        <dbReference type="ChEBI" id="CHEBI:49883"/>
        <note>4Fe-4S-S-AdoMet</note>
    </ligand>
</feature>
<dbReference type="RefSeq" id="WP_015711793.1">
    <property type="nucleotide sequence ID" value="NC_015577.1"/>
</dbReference>
<dbReference type="InParanoid" id="F5YEZ4"/>
<keyword evidence="2 6" id="KW-0949">S-adenosyl-L-methionine</keyword>
<evidence type="ECO:0000313" key="8">
    <source>
        <dbReference type="EMBL" id="AEF80287.1"/>
    </source>
</evidence>
<keyword evidence="4 6" id="KW-0408">Iron</keyword>
<dbReference type="Proteomes" id="UP000009222">
    <property type="component" value="Chromosome"/>
</dbReference>
<dbReference type="SUPFAM" id="SSF102114">
    <property type="entry name" value="Radical SAM enzymes"/>
    <property type="match status" value="1"/>
</dbReference>
<proteinExistence type="predicted"/>
<evidence type="ECO:0000256" key="5">
    <source>
        <dbReference type="ARBA" id="ARBA00023014"/>
    </source>
</evidence>
<dbReference type="SMART" id="SM00729">
    <property type="entry name" value="Elp3"/>
    <property type="match status" value="1"/>
</dbReference>
<dbReference type="InterPro" id="IPR034457">
    <property type="entry name" value="Organic_radical-activating"/>
</dbReference>
<feature type="binding site" evidence="6">
    <location>
        <position position="81"/>
    </location>
    <ligand>
        <name>[4Fe-4S] cluster</name>
        <dbReference type="ChEBI" id="CHEBI:49883"/>
        <note>4Fe-4S-S-AdoMet</note>
    </ligand>
</feature>
<dbReference type="InterPro" id="IPR013785">
    <property type="entry name" value="Aldolase_TIM"/>
</dbReference>
<dbReference type="AlphaFoldDB" id="F5YEZ4"/>
<sequence>MKKKRTLICRLCPHQCTIKPGARGLCKARLNEGGALKIPLYGFITALARDPIEKKPLYHFRPGSTILSIGFAGCNLRCPFCQNWHISQNIDTRGRHVSPREIIAMAKAEATPQVAYTYSEPLIHIEFLLDAMKEARNNGVANVLVTNGCINAEAAEEILNLTDAANIDLKCFSGETYAKTLGGDLDTILAFISRAHEKGVHIELTTLVVPGLNDSDEEMDKAADFIAGISGEIPWHLSAYHPDYKWNAPPTDPARLRTLAERARQKLSHVHMGNLRFDA</sequence>
<reference evidence="9" key="1">
    <citation type="submission" date="2009-12" db="EMBL/GenBank/DDBJ databases">
        <title>Complete sequence of Treponema azotonutricium strain ZAS-9.</title>
        <authorList>
            <person name="Tetu S.G."/>
            <person name="Matson E."/>
            <person name="Ren Q."/>
            <person name="Seshadri R."/>
            <person name="Elbourne L."/>
            <person name="Hassan K.A."/>
            <person name="Durkin A."/>
            <person name="Radune D."/>
            <person name="Mohamoud Y."/>
            <person name="Shay R."/>
            <person name="Jin S."/>
            <person name="Zhang X."/>
            <person name="Lucey K."/>
            <person name="Ballor N.R."/>
            <person name="Ottesen E."/>
            <person name="Rosenthal R."/>
            <person name="Allen A."/>
            <person name="Leadbetter J.R."/>
            <person name="Paulsen I.T."/>
        </authorList>
    </citation>
    <scope>NUCLEOTIDE SEQUENCE [LARGE SCALE GENOMIC DNA]</scope>
    <source>
        <strain evidence="9">ATCC BAA-888 / DSM 13862 / ZAS-9</strain>
    </source>
</reference>
<dbReference type="InterPro" id="IPR058240">
    <property type="entry name" value="rSAM_sf"/>
</dbReference>
<dbReference type="PANTHER" id="PTHR30352:SF5">
    <property type="entry name" value="PYRUVATE FORMATE-LYASE 1-ACTIVATING ENZYME"/>
    <property type="match status" value="1"/>
</dbReference>
<dbReference type="InterPro" id="IPR016431">
    <property type="entry name" value="Pyrv-formate_lyase-activ_prd"/>
</dbReference>
<dbReference type="GO" id="GO:0003824">
    <property type="term" value="F:catalytic activity"/>
    <property type="evidence" value="ECO:0007669"/>
    <property type="project" value="InterPro"/>
</dbReference>
<evidence type="ECO:0000256" key="1">
    <source>
        <dbReference type="ARBA" id="ARBA00022485"/>
    </source>
</evidence>
<comment type="cofactor">
    <cofactor evidence="6">
        <name>[4Fe-4S] cluster</name>
        <dbReference type="ChEBI" id="CHEBI:49883"/>
    </cofactor>
    <text evidence="6">Binds 1 [4Fe-4S] cluster. The cluster is coordinated with 3 cysteines and an exchangeable S-adenosyl-L-methionine.</text>
</comment>
<dbReference type="PANTHER" id="PTHR30352">
    <property type="entry name" value="PYRUVATE FORMATE-LYASE-ACTIVATING ENZYME"/>
    <property type="match status" value="1"/>
</dbReference>
<keyword evidence="3 6" id="KW-0479">Metal-binding</keyword>
<feature type="domain" description="Radical SAM core" evidence="7">
    <location>
        <begin position="59"/>
        <end position="278"/>
    </location>
</feature>
<dbReference type="NCBIfam" id="TIGR04337">
    <property type="entry name" value="AmmeMemoSam_rS"/>
    <property type="match status" value="1"/>
</dbReference>
<reference evidence="8 9" key="2">
    <citation type="journal article" date="2011" name="ISME J.">
        <title>RNA-seq reveals cooperative metabolic interactions between two termite-gut spirochete species in co-culture.</title>
        <authorList>
            <person name="Rosenthal A.Z."/>
            <person name="Matson E.G."/>
            <person name="Eldar A."/>
            <person name="Leadbetter J.R."/>
        </authorList>
    </citation>
    <scope>NUCLEOTIDE SEQUENCE [LARGE SCALE GENOMIC DNA]</scope>
    <source>
        <strain evidence="9">ATCC BAA-888 / DSM 13862 / ZAS-9</strain>
    </source>
</reference>
<keyword evidence="1" id="KW-0004">4Fe-4S</keyword>
<dbReference type="InterPro" id="IPR006638">
    <property type="entry name" value="Elp3/MiaA/NifB-like_rSAM"/>
</dbReference>
<dbReference type="InterPro" id="IPR027596">
    <property type="entry name" value="AmmeMemoSam_rS"/>
</dbReference>
<dbReference type="KEGG" id="taz:TREAZ_0130"/>
<dbReference type="GO" id="GO:0051539">
    <property type="term" value="F:4 iron, 4 sulfur cluster binding"/>
    <property type="evidence" value="ECO:0007669"/>
    <property type="project" value="UniProtKB-KW"/>
</dbReference>
<keyword evidence="5 6" id="KW-0411">Iron-sulfur</keyword>
<dbReference type="Pfam" id="PF04055">
    <property type="entry name" value="Radical_SAM"/>
    <property type="match status" value="1"/>
</dbReference>
<dbReference type="STRING" id="545695.TREAZ_0130"/>
<evidence type="ECO:0000256" key="6">
    <source>
        <dbReference type="PIRSR" id="PIRSR004869-50"/>
    </source>
</evidence>
<dbReference type="EMBL" id="CP001841">
    <property type="protein sequence ID" value="AEF80287.1"/>
    <property type="molecule type" value="Genomic_DNA"/>
</dbReference>
<dbReference type="GO" id="GO:0046872">
    <property type="term" value="F:metal ion binding"/>
    <property type="evidence" value="ECO:0007669"/>
    <property type="project" value="UniProtKB-KW"/>
</dbReference>